<accession>A0D2I8</accession>
<gene>
    <name evidence="1" type="ORF">GSPATT00012763001</name>
</gene>
<proteinExistence type="predicted"/>
<protein>
    <submittedName>
        <fullName evidence="1">Uncharacterized protein</fullName>
    </submittedName>
</protein>
<dbReference type="EMBL" id="CT868263">
    <property type="protein sequence ID" value="CAK77255.1"/>
    <property type="molecule type" value="Genomic_DNA"/>
</dbReference>
<organism evidence="1 2">
    <name type="scientific">Paramecium tetraurelia</name>
    <dbReference type="NCBI Taxonomy" id="5888"/>
    <lineage>
        <taxon>Eukaryota</taxon>
        <taxon>Sar</taxon>
        <taxon>Alveolata</taxon>
        <taxon>Ciliophora</taxon>
        <taxon>Intramacronucleata</taxon>
        <taxon>Oligohymenophorea</taxon>
        <taxon>Peniculida</taxon>
        <taxon>Parameciidae</taxon>
        <taxon>Paramecium</taxon>
    </lineage>
</organism>
<dbReference type="AlphaFoldDB" id="A0D2I8"/>
<dbReference type="KEGG" id="ptm:GSPATT00012763001"/>
<dbReference type="RefSeq" id="XP_001444652.1">
    <property type="nucleotide sequence ID" value="XM_001444615.1"/>
</dbReference>
<dbReference type="InParanoid" id="A0D2I8"/>
<sequence length="157" mass="18724">MKSKPSKNYYQRMFIVRNESAQSRKYQLYQSAPQTSISFMINGQSLTKTKINTQTNLTPKEIKVKQALKSIKYKLQSLKFEQSEIKKQVMQQSETFKSNLKQIKSKEVQNINAIQQYFNEQNKYPLIYLYFQGSSNKTFRNFNNKQKLQTYQVQFLQ</sequence>
<evidence type="ECO:0000313" key="2">
    <source>
        <dbReference type="Proteomes" id="UP000000600"/>
    </source>
</evidence>
<dbReference type="HOGENOM" id="CLU_1681317_0_0_1"/>
<dbReference type="GeneID" id="5030436"/>
<keyword evidence="2" id="KW-1185">Reference proteome</keyword>
<dbReference type="OrthoDB" id="306361at2759"/>
<dbReference type="Proteomes" id="UP000000600">
    <property type="component" value="Unassembled WGS sequence"/>
</dbReference>
<name>A0D2I8_PARTE</name>
<reference evidence="1 2" key="1">
    <citation type="journal article" date="2006" name="Nature">
        <title>Global trends of whole-genome duplications revealed by the ciliate Paramecium tetraurelia.</title>
        <authorList>
            <consortium name="Genoscope"/>
            <person name="Aury J.-M."/>
            <person name="Jaillon O."/>
            <person name="Duret L."/>
            <person name="Noel B."/>
            <person name="Jubin C."/>
            <person name="Porcel B.M."/>
            <person name="Segurens B."/>
            <person name="Daubin V."/>
            <person name="Anthouard V."/>
            <person name="Aiach N."/>
            <person name="Arnaiz O."/>
            <person name="Billaut A."/>
            <person name="Beisson J."/>
            <person name="Blanc I."/>
            <person name="Bouhouche K."/>
            <person name="Camara F."/>
            <person name="Duharcourt S."/>
            <person name="Guigo R."/>
            <person name="Gogendeau D."/>
            <person name="Katinka M."/>
            <person name="Keller A.-M."/>
            <person name="Kissmehl R."/>
            <person name="Klotz C."/>
            <person name="Koll F."/>
            <person name="Le Moue A."/>
            <person name="Lepere C."/>
            <person name="Malinsky S."/>
            <person name="Nowacki M."/>
            <person name="Nowak J.K."/>
            <person name="Plattner H."/>
            <person name="Poulain J."/>
            <person name="Ruiz F."/>
            <person name="Serrano V."/>
            <person name="Zagulski M."/>
            <person name="Dessen P."/>
            <person name="Betermier M."/>
            <person name="Weissenbach J."/>
            <person name="Scarpelli C."/>
            <person name="Schachter V."/>
            <person name="Sperling L."/>
            <person name="Meyer E."/>
            <person name="Cohen J."/>
            <person name="Wincker P."/>
        </authorList>
    </citation>
    <scope>NUCLEOTIDE SEQUENCE [LARGE SCALE GENOMIC DNA]</scope>
    <source>
        <strain evidence="1 2">Stock d4-2</strain>
    </source>
</reference>
<evidence type="ECO:0000313" key="1">
    <source>
        <dbReference type="EMBL" id="CAK77255.1"/>
    </source>
</evidence>
<dbReference type="OMA" id="QRMFIVR"/>